<reference evidence="2" key="1">
    <citation type="journal article" date="2011" name="PLoS Genet.">
        <title>Genomic analysis of the necrotrophic fungal pathogens Sclerotinia sclerotiorum and Botrytis cinerea.</title>
        <authorList>
            <person name="Amselem J."/>
            <person name="Cuomo C.A."/>
            <person name="van Kan J.A."/>
            <person name="Viaud M."/>
            <person name="Benito E.P."/>
            <person name="Couloux A."/>
            <person name="Coutinho P.M."/>
            <person name="de Vries R.P."/>
            <person name="Dyer P.S."/>
            <person name="Fillinger S."/>
            <person name="Fournier E."/>
            <person name="Gout L."/>
            <person name="Hahn M."/>
            <person name="Kohn L."/>
            <person name="Lapalu N."/>
            <person name="Plummer K.M."/>
            <person name="Pradier J.M."/>
            <person name="Quevillon E."/>
            <person name="Sharon A."/>
            <person name="Simon A."/>
            <person name="ten Have A."/>
            <person name="Tudzynski B."/>
            <person name="Tudzynski P."/>
            <person name="Wincker P."/>
            <person name="Andrew M."/>
            <person name="Anthouard V."/>
            <person name="Beever R.E."/>
            <person name="Beffa R."/>
            <person name="Benoit I."/>
            <person name="Bouzid O."/>
            <person name="Brault B."/>
            <person name="Chen Z."/>
            <person name="Choquer M."/>
            <person name="Collemare J."/>
            <person name="Cotton P."/>
            <person name="Danchin E.G."/>
            <person name="Da Silva C."/>
            <person name="Gautier A."/>
            <person name="Giraud C."/>
            <person name="Giraud T."/>
            <person name="Gonzalez C."/>
            <person name="Grossetete S."/>
            <person name="Guldener U."/>
            <person name="Henrissat B."/>
            <person name="Howlett B.J."/>
            <person name="Kodira C."/>
            <person name="Kretschmer M."/>
            <person name="Lappartient A."/>
            <person name="Leroch M."/>
            <person name="Levis C."/>
            <person name="Mauceli E."/>
            <person name="Neuveglise C."/>
            <person name="Oeser B."/>
            <person name="Pearson M."/>
            <person name="Poulain J."/>
            <person name="Poussereau N."/>
            <person name="Quesneville H."/>
            <person name="Rascle C."/>
            <person name="Schumacher J."/>
            <person name="Segurens B."/>
            <person name="Sexton A."/>
            <person name="Silva E."/>
            <person name="Sirven C."/>
            <person name="Soanes D.M."/>
            <person name="Talbot N.J."/>
            <person name="Templeton M."/>
            <person name="Yandava C."/>
            <person name="Yarden O."/>
            <person name="Zeng Q."/>
            <person name="Rollins J.A."/>
            <person name="Lebrun M.H."/>
            <person name="Dickman M."/>
        </authorList>
    </citation>
    <scope>NUCLEOTIDE SEQUENCE [LARGE SCALE GENOMIC DNA]</scope>
    <source>
        <strain evidence="2">ATCC 18683 / 1980 / Ss-1</strain>
    </source>
</reference>
<dbReference type="EMBL" id="CH476625">
    <property type="protein sequence ID" value="EDO02136.1"/>
    <property type="molecule type" value="Genomic_DNA"/>
</dbReference>
<accession>A7EH20</accession>
<organism evidence="1 2">
    <name type="scientific">Sclerotinia sclerotiorum (strain ATCC 18683 / 1980 / Ss-1)</name>
    <name type="common">White mold</name>
    <name type="synonym">Whetzelinia sclerotiorum</name>
    <dbReference type="NCBI Taxonomy" id="665079"/>
    <lineage>
        <taxon>Eukaryota</taxon>
        <taxon>Fungi</taxon>
        <taxon>Dikarya</taxon>
        <taxon>Ascomycota</taxon>
        <taxon>Pezizomycotina</taxon>
        <taxon>Leotiomycetes</taxon>
        <taxon>Helotiales</taxon>
        <taxon>Sclerotiniaceae</taxon>
        <taxon>Sclerotinia</taxon>
    </lineage>
</organism>
<name>A7EH20_SCLS1</name>
<dbReference type="HOGENOM" id="CLU_1759902_0_0_1"/>
<evidence type="ECO:0000313" key="1">
    <source>
        <dbReference type="EMBL" id="EDO02136.1"/>
    </source>
</evidence>
<proteinExistence type="predicted"/>
<sequence length="148" mass="16452">MVNEGFGPNCGQSKAEIFQSTDKKIDRFEFKTLLLEGFRIVAVNYLVSCLQCTVGWIKPRIVLLHFGAAITSAQRRGGSVVVKEAEPQSQHDTAHLVYVKKPGDDGNIDKEIDNEKLSRLENVEAIKNSTYETSCCGKGFRTHCCTEP</sequence>
<protein>
    <submittedName>
        <fullName evidence="1">Uncharacterized protein</fullName>
    </submittedName>
</protein>
<dbReference type="RefSeq" id="XP_001594804.1">
    <property type="nucleotide sequence ID" value="XM_001594754.1"/>
</dbReference>
<evidence type="ECO:0000313" key="2">
    <source>
        <dbReference type="Proteomes" id="UP000001312"/>
    </source>
</evidence>
<dbReference type="KEGG" id="ssl:SS1G_04612"/>
<gene>
    <name evidence="1" type="ORF">SS1G_04612</name>
</gene>
<dbReference type="AlphaFoldDB" id="A7EH20"/>
<dbReference type="Proteomes" id="UP000001312">
    <property type="component" value="Unassembled WGS sequence"/>
</dbReference>
<dbReference type="InParanoid" id="A7EH20"/>
<keyword evidence="2" id="KW-1185">Reference proteome</keyword>
<dbReference type="GeneID" id="5490386"/>